<accession>A0AAD5MNQ3</accession>
<evidence type="ECO:0000313" key="1">
    <source>
        <dbReference type="EMBL" id="KAJ1352731.1"/>
    </source>
</evidence>
<organism evidence="1 2">
    <name type="scientific">Parelaphostrongylus tenuis</name>
    <name type="common">Meningeal worm</name>
    <dbReference type="NCBI Taxonomy" id="148309"/>
    <lineage>
        <taxon>Eukaryota</taxon>
        <taxon>Metazoa</taxon>
        <taxon>Ecdysozoa</taxon>
        <taxon>Nematoda</taxon>
        <taxon>Chromadorea</taxon>
        <taxon>Rhabditida</taxon>
        <taxon>Rhabditina</taxon>
        <taxon>Rhabditomorpha</taxon>
        <taxon>Strongyloidea</taxon>
        <taxon>Metastrongylidae</taxon>
        <taxon>Parelaphostrongylus</taxon>
    </lineage>
</organism>
<dbReference type="AlphaFoldDB" id="A0AAD5MNQ3"/>
<sequence>MRLTGRFVEVIEHCLDLTITLWLDDVIVHEMKFHTVFYKYVCPYHLNRVTSSTSVWLLTALAMLCHLVKSLSYEHDEESKEELHYCAAVDLNQLMFVHMVDQHLGR</sequence>
<comment type="caution">
    <text evidence="1">The sequence shown here is derived from an EMBL/GenBank/DDBJ whole genome shotgun (WGS) entry which is preliminary data.</text>
</comment>
<proteinExistence type="predicted"/>
<gene>
    <name evidence="1" type="ORF">KIN20_009148</name>
</gene>
<dbReference type="EMBL" id="JAHQIW010001533">
    <property type="protein sequence ID" value="KAJ1352731.1"/>
    <property type="molecule type" value="Genomic_DNA"/>
</dbReference>
<dbReference type="Proteomes" id="UP001196413">
    <property type="component" value="Unassembled WGS sequence"/>
</dbReference>
<name>A0AAD5MNQ3_PARTN</name>
<evidence type="ECO:0000313" key="2">
    <source>
        <dbReference type="Proteomes" id="UP001196413"/>
    </source>
</evidence>
<keyword evidence="2" id="KW-1185">Reference proteome</keyword>
<reference evidence="1" key="1">
    <citation type="submission" date="2021-06" db="EMBL/GenBank/DDBJ databases">
        <title>Parelaphostrongylus tenuis whole genome reference sequence.</title>
        <authorList>
            <person name="Garwood T.J."/>
            <person name="Larsen P.A."/>
            <person name="Fountain-Jones N.M."/>
            <person name="Garbe J.R."/>
            <person name="Macchietto M.G."/>
            <person name="Kania S.A."/>
            <person name="Gerhold R.W."/>
            <person name="Richards J.E."/>
            <person name="Wolf T.M."/>
        </authorList>
    </citation>
    <scope>NUCLEOTIDE SEQUENCE</scope>
    <source>
        <strain evidence="1">MNPRO001-30</strain>
        <tissue evidence="1">Meninges</tissue>
    </source>
</reference>
<protein>
    <submittedName>
        <fullName evidence="1">Uncharacterized protein</fullName>
    </submittedName>
</protein>